<feature type="transmembrane region" description="Helical" evidence="9">
    <location>
        <begin position="77"/>
        <end position="110"/>
    </location>
</feature>
<dbReference type="SMART" id="SM00387">
    <property type="entry name" value="HATPase_c"/>
    <property type="match status" value="1"/>
</dbReference>
<evidence type="ECO:0000256" key="6">
    <source>
        <dbReference type="ARBA" id="ARBA00022777"/>
    </source>
</evidence>
<dbReference type="InterPro" id="IPR011712">
    <property type="entry name" value="Sig_transdc_His_kin_sub3_dim/P"/>
</dbReference>
<keyword evidence="9" id="KW-0812">Transmembrane</keyword>
<keyword evidence="9" id="KW-0472">Membrane</keyword>
<protein>
    <recommendedName>
        <fullName evidence="2">histidine kinase</fullName>
        <ecNumber evidence="2">2.7.13.3</ecNumber>
    </recommendedName>
</protein>
<keyword evidence="6 11" id="KW-0418">Kinase</keyword>
<evidence type="ECO:0000256" key="7">
    <source>
        <dbReference type="ARBA" id="ARBA00022840"/>
    </source>
</evidence>
<feature type="transmembrane region" description="Helical" evidence="9">
    <location>
        <begin position="51"/>
        <end position="70"/>
    </location>
</feature>
<evidence type="ECO:0000256" key="9">
    <source>
        <dbReference type="SAM" id="Phobius"/>
    </source>
</evidence>
<proteinExistence type="predicted"/>
<dbReference type="CDD" id="cd16917">
    <property type="entry name" value="HATPase_UhpB-NarQ-NarX-like"/>
    <property type="match status" value="1"/>
</dbReference>
<keyword evidence="5" id="KW-0547">Nucleotide-binding</keyword>
<gene>
    <name evidence="11" type="ORF">RB614_24525</name>
</gene>
<feature type="transmembrane region" description="Helical" evidence="9">
    <location>
        <begin position="26"/>
        <end position="45"/>
    </location>
</feature>
<evidence type="ECO:0000313" key="11">
    <source>
        <dbReference type="EMBL" id="MDQ7907692.1"/>
    </source>
</evidence>
<keyword evidence="4" id="KW-0808">Transferase</keyword>
<evidence type="ECO:0000256" key="1">
    <source>
        <dbReference type="ARBA" id="ARBA00000085"/>
    </source>
</evidence>
<dbReference type="GO" id="GO:0016301">
    <property type="term" value="F:kinase activity"/>
    <property type="evidence" value="ECO:0007669"/>
    <property type="project" value="UniProtKB-KW"/>
</dbReference>
<name>A0ABU0ZKX1_9ACTN</name>
<feature type="transmembrane region" description="Helical" evidence="9">
    <location>
        <begin position="122"/>
        <end position="152"/>
    </location>
</feature>
<accession>A0ABU0ZKX1</accession>
<keyword evidence="7" id="KW-0067">ATP-binding</keyword>
<dbReference type="PANTHER" id="PTHR24421:SF10">
    <property type="entry name" value="NITRATE_NITRITE SENSOR PROTEIN NARQ"/>
    <property type="match status" value="1"/>
</dbReference>
<comment type="caution">
    <text evidence="11">The sequence shown here is derived from an EMBL/GenBank/DDBJ whole genome shotgun (WGS) entry which is preliminary data.</text>
</comment>
<organism evidence="11 12">
    <name type="scientific">Phytohabitans maris</name>
    <dbReference type="NCBI Taxonomy" id="3071409"/>
    <lineage>
        <taxon>Bacteria</taxon>
        <taxon>Bacillati</taxon>
        <taxon>Actinomycetota</taxon>
        <taxon>Actinomycetes</taxon>
        <taxon>Micromonosporales</taxon>
        <taxon>Micromonosporaceae</taxon>
    </lineage>
</organism>
<evidence type="ECO:0000256" key="5">
    <source>
        <dbReference type="ARBA" id="ARBA00022741"/>
    </source>
</evidence>
<dbReference type="Proteomes" id="UP001230908">
    <property type="component" value="Unassembled WGS sequence"/>
</dbReference>
<evidence type="ECO:0000259" key="10">
    <source>
        <dbReference type="SMART" id="SM00387"/>
    </source>
</evidence>
<dbReference type="PANTHER" id="PTHR24421">
    <property type="entry name" value="NITRATE/NITRITE SENSOR PROTEIN NARX-RELATED"/>
    <property type="match status" value="1"/>
</dbReference>
<dbReference type="RefSeq" id="WP_308714965.1">
    <property type="nucleotide sequence ID" value="NZ_JAVHUY010000024.1"/>
</dbReference>
<evidence type="ECO:0000256" key="2">
    <source>
        <dbReference type="ARBA" id="ARBA00012438"/>
    </source>
</evidence>
<evidence type="ECO:0000313" key="12">
    <source>
        <dbReference type="Proteomes" id="UP001230908"/>
    </source>
</evidence>
<evidence type="ECO:0000256" key="4">
    <source>
        <dbReference type="ARBA" id="ARBA00022679"/>
    </source>
</evidence>
<keyword evidence="9" id="KW-1133">Transmembrane helix</keyword>
<dbReference type="InterPro" id="IPR003594">
    <property type="entry name" value="HATPase_dom"/>
</dbReference>
<reference evidence="11 12" key="1">
    <citation type="submission" date="2023-08" db="EMBL/GenBank/DDBJ databases">
        <title>Phytohabitans sansha sp. nov., isolated from marine sediment.</title>
        <authorList>
            <person name="Zhao Y."/>
            <person name="Yi K."/>
        </authorList>
    </citation>
    <scope>NUCLEOTIDE SEQUENCE [LARGE SCALE GENOMIC DNA]</scope>
    <source>
        <strain evidence="11 12">ZYX-F-186</strain>
    </source>
</reference>
<keyword evidence="12" id="KW-1185">Reference proteome</keyword>
<comment type="catalytic activity">
    <reaction evidence="1">
        <text>ATP + protein L-histidine = ADP + protein N-phospho-L-histidine.</text>
        <dbReference type="EC" id="2.7.13.3"/>
    </reaction>
</comment>
<sequence>MNQARALADRTAVAGRRLTGAPDWPLIAATALGLGAMVQVMGHVVSSDDNLWLSFGVLAALGGTAPLALVRASPPAAAFLATGATFLTLLAGYPLTVGAAVALLAMLYVLGLRRPRRVALPVALPFIGYAAVVRSGLSVLLLGVALAALLLGQARRLRGELRQRAASDQVMADSLVEHAARGERARIARELHDVVAHHISMIAVQAETARLTTAGLPEEGAQRFSAIGDTARTALTEMRRLLGVLREDAGTTPTRRPQPSLQQLNQLIDEARASAGASTRLIVHGHVAPLDPGVELTAYRIVQEALTNARRHARGAAVDVELDYAADALRVRVRDNGPGPPPGSASGGHGLLGMRERAAMVGGTLHTGPAPASGFLVEAVLPLGSAEVAPPLPTEARLPLPTEARLPLATEARLPFASGEAT</sequence>
<feature type="domain" description="Histidine kinase/HSP90-like ATPase" evidence="10">
    <location>
        <begin position="293"/>
        <end position="385"/>
    </location>
</feature>
<dbReference type="InterPro" id="IPR036890">
    <property type="entry name" value="HATPase_C_sf"/>
</dbReference>
<dbReference type="EMBL" id="JAVHUY010000024">
    <property type="protein sequence ID" value="MDQ7907692.1"/>
    <property type="molecule type" value="Genomic_DNA"/>
</dbReference>
<dbReference type="Pfam" id="PF02518">
    <property type="entry name" value="HATPase_c"/>
    <property type="match status" value="1"/>
</dbReference>
<keyword evidence="3" id="KW-0597">Phosphoprotein</keyword>
<dbReference type="SUPFAM" id="SSF55874">
    <property type="entry name" value="ATPase domain of HSP90 chaperone/DNA topoisomerase II/histidine kinase"/>
    <property type="match status" value="1"/>
</dbReference>
<dbReference type="Gene3D" id="1.20.5.1930">
    <property type="match status" value="1"/>
</dbReference>
<dbReference type="EC" id="2.7.13.3" evidence="2"/>
<dbReference type="Gene3D" id="3.30.565.10">
    <property type="entry name" value="Histidine kinase-like ATPase, C-terminal domain"/>
    <property type="match status" value="1"/>
</dbReference>
<evidence type="ECO:0000256" key="3">
    <source>
        <dbReference type="ARBA" id="ARBA00022553"/>
    </source>
</evidence>
<dbReference type="Pfam" id="PF07730">
    <property type="entry name" value="HisKA_3"/>
    <property type="match status" value="1"/>
</dbReference>
<dbReference type="InterPro" id="IPR050482">
    <property type="entry name" value="Sensor_HK_TwoCompSys"/>
</dbReference>
<keyword evidence="8" id="KW-0902">Two-component regulatory system</keyword>
<evidence type="ECO:0000256" key="8">
    <source>
        <dbReference type="ARBA" id="ARBA00023012"/>
    </source>
</evidence>